<feature type="signal peptide" evidence="2">
    <location>
        <begin position="1"/>
        <end position="25"/>
    </location>
</feature>
<dbReference type="InterPro" id="IPR053373">
    <property type="entry name" value="GRP_receptor_kinase_reg"/>
</dbReference>
<evidence type="ECO:0000256" key="1">
    <source>
        <dbReference type="SAM" id="MobiDB-lite"/>
    </source>
</evidence>
<feature type="region of interest" description="Disordered" evidence="1">
    <location>
        <begin position="145"/>
        <end position="256"/>
    </location>
</feature>
<dbReference type="PROSITE" id="PS50194">
    <property type="entry name" value="FILAMIN_REPEAT"/>
    <property type="match status" value="1"/>
</dbReference>
<protein>
    <submittedName>
        <fullName evidence="3">Ig-like domain repeat protein</fullName>
    </submittedName>
</protein>
<reference evidence="3 4" key="1">
    <citation type="submission" date="2024-06" db="EMBL/GenBank/DDBJ databases">
        <title>The Natural Products Discovery Center: Release of the First 8490 Sequenced Strains for Exploring Actinobacteria Biosynthetic Diversity.</title>
        <authorList>
            <person name="Kalkreuter E."/>
            <person name="Kautsar S.A."/>
            <person name="Yang D."/>
            <person name="Bader C.D."/>
            <person name="Teijaro C.N."/>
            <person name="Fluegel L."/>
            <person name="Davis C.M."/>
            <person name="Simpson J.R."/>
            <person name="Lauterbach L."/>
            <person name="Steele A.D."/>
            <person name="Gui C."/>
            <person name="Meng S."/>
            <person name="Li G."/>
            <person name="Viehrig K."/>
            <person name="Ye F."/>
            <person name="Su P."/>
            <person name="Kiefer A.F."/>
            <person name="Nichols A."/>
            <person name="Cepeda A.J."/>
            <person name="Yan W."/>
            <person name="Fan B."/>
            <person name="Jiang Y."/>
            <person name="Adhikari A."/>
            <person name="Zheng C.-J."/>
            <person name="Schuster L."/>
            <person name="Cowan T.M."/>
            <person name="Smanski M.J."/>
            <person name="Chevrette M.G."/>
            <person name="De Carvalho L.P.S."/>
            <person name="Shen B."/>
        </authorList>
    </citation>
    <scope>NUCLEOTIDE SEQUENCE [LARGE SCALE GENOMIC DNA]</scope>
    <source>
        <strain evidence="3 4">NPDC048117</strain>
    </source>
</reference>
<keyword evidence="2" id="KW-0732">Signal</keyword>
<name>A0ABV3EVG3_9ACTN</name>
<keyword evidence="4" id="KW-1185">Reference proteome</keyword>
<dbReference type="PANTHER" id="PTHR36732:SF1">
    <property type="entry name" value="GLYCINE RICH PROTEIN 9-RELATED"/>
    <property type="match status" value="1"/>
</dbReference>
<proteinExistence type="predicted"/>
<dbReference type="InterPro" id="IPR011047">
    <property type="entry name" value="Quinoprotein_ADH-like_sf"/>
</dbReference>
<feature type="compositionally biased region" description="Pro residues" evidence="1">
    <location>
        <begin position="155"/>
        <end position="230"/>
    </location>
</feature>
<dbReference type="EMBL" id="JBEZNA010000068">
    <property type="protein sequence ID" value="MEU9580202.1"/>
    <property type="molecule type" value="Genomic_DNA"/>
</dbReference>
<accession>A0ABV3EVG3</accession>
<dbReference type="Proteomes" id="UP001551584">
    <property type="component" value="Unassembled WGS sequence"/>
</dbReference>
<dbReference type="InterPro" id="IPR017868">
    <property type="entry name" value="Filamin/ABP280_repeat-like"/>
</dbReference>
<organism evidence="3 4">
    <name type="scientific">Streptomyces chilikensis</name>
    <dbReference type="NCBI Taxonomy" id="1194079"/>
    <lineage>
        <taxon>Bacteria</taxon>
        <taxon>Bacillati</taxon>
        <taxon>Actinomycetota</taxon>
        <taxon>Actinomycetes</taxon>
        <taxon>Kitasatosporales</taxon>
        <taxon>Streptomycetaceae</taxon>
        <taxon>Streptomyces</taxon>
    </lineage>
</organism>
<evidence type="ECO:0000313" key="3">
    <source>
        <dbReference type="EMBL" id="MEU9580202.1"/>
    </source>
</evidence>
<dbReference type="InterPro" id="IPR015943">
    <property type="entry name" value="WD40/YVTN_repeat-like_dom_sf"/>
</dbReference>
<dbReference type="RefSeq" id="WP_359275749.1">
    <property type="nucleotide sequence ID" value="NZ_JBEZNA010000068.1"/>
</dbReference>
<gene>
    <name evidence="3" type="ORF">AB0D95_23560</name>
</gene>
<comment type="caution">
    <text evidence="3">The sequence shown here is derived from an EMBL/GenBank/DDBJ whole genome shotgun (WGS) entry which is preliminary data.</text>
</comment>
<dbReference type="Gene3D" id="2.130.10.10">
    <property type="entry name" value="YVTN repeat-like/Quinoprotein amine dehydrogenase"/>
    <property type="match status" value="1"/>
</dbReference>
<evidence type="ECO:0000313" key="4">
    <source>
        <dbReference type="Proteomes" id="UP001551584"/>
    </source>
</evidence>
<sequence>MRRRSISTATALAVLFSSAALTVTAAGTASAAASVAAPGGMVAHAGLQRVFVADRSGGTITAADWSGGLIKRVSGVPGVTGLVLSDDGSTLYAAAEGSHEVVALDAGTLAVKNRWTIDTTEGPRGIAFTAGKVWFSYGDQWDGNLGSIDPDWTAPEPPVEPTEPPVEPTEPPVEPTEPPVEPTEPPVEPTEPPVEPTEPPVEPTEPPVEPTEPPVEPTEPPAEPAEPPVEPTAAAPAGELSTASEEDGQVRMGLSPHSSLWYDPAVLDTDPSSPGLLAMGEAGISTGSVSVLDVSSGTPELVAHHNGNYSLTYGVNDVDLVPGASQVLVNGNKRLSYANGAFADAGTYPTGSHNGDISGDGTVAGFLGDAISVYAPNGTKPLRTLSTGGDTADVEWAPDASRLFALVGSNGTYTLKAFTGPKLNVPTLTVSAPSKGTIGTKLTVTGKITATVPLPAGVQLKVARIDVASPSGKALPTVTAKADGTFSFTDTPAAGGDVVYRVTYSGDAKHTPVVKSDTVVIPRTSTSLTLNNNGKVYSYGADVTFTAHLGKTYANRKVEIWANPYGSDKPNVLVKSGTVNSSGNISAVVDMKRDTTVTAVFKGDAKYAPKTVTSVGYAKVKISNTVSGHYKTGVVGSHNYYWFRKTKDALISTTMSYYPGRSERLDLQIYYNGSWYSSGSEYIQLDGSGKRTVNLGSPGEAGVKARVRTNYINGSSGDNVNSTTYGSWKYLYFTN</sequence>
<evidence type="ECO:0000256" key="2">
    <source>
        <dbReference type="SAM" id="SignalP"/>
    </source>
</evidence>
<feature type="chain" id="PRO_5046947538" evidence="2">
    <location>
        <begin position="26"/>
        <end position="735"/>
    </location>
</feature>
<dbReference type="SUPFAM" id="SSF50998">
    <property type="entry name" value="Quinoprotein alcohol dehydrogenase-like"/>
    <property type="match status" value="1"/>
</dbReference>
<dbReference type="PANTHER" id="PTHR36732">
    <property type="entry name" value="GLYCINE RICH PROTEIN 9-RELATED"/>
    <property type="match status" value="1"/>
</dbReference>